<dbReference type="PANTHER" id="PTHR23282">
    <property type="entry name" value="APICAL ENDOSOMAL GLYCOPROTEIN PRECURSOR"/>
    <property type="match status" value="1"/>
</dbReference>
<feature type="signal peptide" evidence="1">
    <location>
        <begin position="1"/>
        <end position="19"/>
    </location>
</feature>
<feature type="chain" id="PRO_5036949575" description="MAM domain-containing protein" evidence="1">
    <location>
        <begin position="20"/>
        <end position="261"/>
    </location>
</feature>
<dbReference type="InterPro" id="IPR051560">
    <property type="entry name" value="MAM_domain-containing"/>
</dbReference>
<reference evidence="3" key="1">
    <citation type="submission" date="2022-11" db="UniProtKB">
        <authorList>
            <consortium name="EnsemblMetazoa"/>
        </authorList>
    </citation>
    <scope>IDENTIFICATION</scope>
</reference>
<proteinExistence type="predicted"/>
<dbReference type="GO" id="GO:0016020">
    <property type="term" value="C:membrane"/>
    <property type="evidence" value="ECO:0007669"/>
    <property type="project" value="InterPro"/>
</dbReference>
<dbReference type="Proteomes" id="UP000887568">
    <property type="component" value="Unplaced"/>
</dbReference>
<dbReference type="InterPro" id="IPR013320">
    <property type="entry name" value="ConA-like_dom_sf"/>
</dbReference>
<dbReference type="Gene3D" id="2.60.120.200">
    <property type="match status" value="2"/>
</dbReference>
<dbReference type="InterPro" id="IPR000998">
    <property type="entry name" value="MAM_dom"/>
</dbReference>
<dbReference type="Pfam" id="PF00629">
    <property type="entry name" value="MAM"/>
    <property type="match status" value="2"/>
</dbReference>
<dbReference type="RefSeq" id="XP_038053329.1">
    <property type="nucleotide sequence ID" value="XM_038197401.1"/>
</dbReference>
<feature type="domain" description="MAM" evidence="2">
    <location>
        <begin position="197"/>
        <end position="261"/>
    </location>
</feature>
<feature type="domain" description="MAM" evidence="2">
    <location>
        <begin position="28"/>
        <end position="193"/>
    </location>
</feature>
<dbReference type="SMART" id="SM00137">
    <property type="entry name" value="MAM"/>
    <property type="match status" value="1"/>
</dbReference>
<evidence type="ECO:0000259" key="2">
    <source>
        <dbReference type="PROSITE" id="PS50060"/>
    </source>
</evidence>
<sequence>MDWIRLILLLLLYVRYTQSTTSHGNQGFNCSFEDGFCSWTQREGDGPNWLLGAGSTAVSRVTGPGADRFGNETGMFLYCAVSGDDTPIIDSPVVEVNEEDGVDLCLSFWYSMYGRYIGGLEVYTYTATNATNGTVKVFSARGPQTGRRGWLHGLVDIRDVTSDMRLYFQGLSGVNRAIVAIDDINLQTGVCERDTSFNCNFEEGSLCGWVKPPTGSDDTDWLLQRGATYTPKTGPIVDHTTGSTYVLYTVTMLYIHSGKFT</sequence>
<dbReference type="OrthoDB" id="412155at2759"/>
<dbReference type="CDD" id="cd06263">
    <property type="entry name" value="MAM"/>
    <property type="match status" value="1"/>
</dbReference>
<evidence type="ECO:0000313" key="3">
    <source>
        <dbReference type="EnsemblMetazoa" id="XP_038053329.1"/>
    </source>
</evidence>
<protein>
    <recommendedName>
        <fullName evidence="2">MAM domain-containing protein</fullName>
    </recommendedName>
</protein>
<evidence type="ECO:0000313" key="4">
    <source>
        <dbReference type="Proteomes" id="UP000887568"/>
    </source>
</evidence>
<accession>A0A913ZPN5</accession>
<keyword evidence="1" id="KW-0732">Signal</keyword>
<dbReference type="OMA" id="NIWRDAY"/>
<organism evidence="3 4">
    <name type="scientific">Patiria miniata</name>
    <name type="common">Bat star</name>
    <name type="synonym">Asterina miniata</name>
    <dbReference type="NCBI Taxonomy" id="46514"/>
    <lineage>
        <taxon>Eukaryota</taxon>
        <taxon>Metazoa</taxon>
        <taxon>Echinodermata</taxon>
        <taxon>Eleutherozoa</taxon>
        <taxon>Asterozoa</taxon>
        <taxon>Asteroidea</taxon>
        <taxon>Valvatacea</taxon>
        <taxon>Valvatida</taxon>
        <taxon>Asterinidae</taxon>
        <taxon>Patiria</taxon>
    </lineage>
</organism>
<dbReference type="PANTHER" id="PTHR23282:SF101">
    <property type="entry name" value="MAM DOMAIN-CONTAINING PROTEIN"/>
    <property type="match status" value="1"/>
</dbReference>
<dbReference type="AlphaFoldDB" id="A0A913ZPN5"/>
<dbReference type="GeneID" id="119725817"/>
<keyword evidence="4" id="KW-1185">Reference proteome</keyword>
<name>A0A913ZPN5_PATMI</name>
<dbReference type="SUPFAM" id="SSF49899">
    <property type="entry name" value="Concanavalin A-like lectins/glucanases"/>
    <property type="match status" value="2"/>
</dbReference>
<evidence type="ECO:0000256" key="1">
    <source>
        <dbReference type="SAM" id="SignalP"/>
    </source>
</evidence>
<dbReference type="PROSITE" id="PS50060">
    <property type="entry name" value="MAM_2"/>
    <property type="match status" value="2"/>
</dbReference>
<dbReference type="EnsemblMetazoa" id="XM_038197401.1">
    <property type="protein sequence ID" value="XP_038053329.1"/>
    <property type="gene ID" value="LOC119725817"/>
</dbReference>